<dbReference type="OrthoDB" id="9816539at2"/>
<sequence>MINLDNLENFDNLNDLNKELQRRANIYNENGVDYFEGLSPTEMQQLHYHFPTGESPLVINKLSEEQLKDCPLLMQLRFLIDKMKGGKELKLTKTGALPTKLVKEIYDLGYLKNEMIEKGIGKLYKEDDAQEISITRILLQISNLAKKKNGTLSLTKKGEKYAADGNVILKEILTVLFTKFNWAYYDGYESETIGQINPAFSLFLLKKYGVDKRSVNFYAEKYFNAFPQLKSEDNVDFRCYATRTFDRYFYFMGFIKKEKKDFLGPIELEKTKFFDQLFSEKSL</sequence>
<protein>
    <submittedName>
        <fullName evidence="1">Uncharacterized protein</fullName>
    </submittedName>
</protein>
<evidence type="ECO:0000313" key="2">
    <source>
        <dbReference type="Proteomes" id="UP000321945"/>
    </source>
</evidence>
<comment type="caution">
    <text evidence="1">The sequence shown here is derived from an EMBL/GenBank/DDBJ whole genome shotgun (WGS) entry which is preliminary data.</text>
</comment>
<dbReference type="EMBL" id="VORU01000007">
    <property type="protein sequence ID" value="TXD68972.1"/>
    <property type="molecule type" value="Genomic_DNA"/>
</dbReference>
<name>A0A5C6YN21_9FLAO</name>
<proteinExistence type="predicted"/>
<keyword evidence="2" id="KW-1185">Reference proteome</keyword>
<organism evidence="1 2">
    <name type="scientific">Aequorivita lipolytica</name>
    <dbReference type="NCBI Taxonomy" id="153267"/>
    <lineage>
        <taxon>Bacteria</taxon>
        <taxon>Pseudomonadati</taxon>
        <taxon>Bacteroidota</taxon>
        <taxon>Flavobacteriia</taxon>
        <taxon>Flavobacteriales</taxon>
        <taxon>Flavobacteriaceae</taxon>
        <taxon>Aequorivita</taxon>
    </lineage>
</organism>
<reference evidence="1 2" key="1">
    <citation type="submission" date="2019-08" db="EMBL/GenBank/DDBJ databases">
        <title>Genome of Aequorivita lipolytica Y10-2 (type strain).</title>
        <authorList>
            <person name="Bowman J.P."/>
        </authorList>
    </citation>
    <scope>NUCLEOTIDE SEQUENCE [LARGE SCALE GENOMIC DNA]</scope>
    <source>
        <strain evidence="1 2">Y10-2</strain>
    </source>
</reference>
<dbReference type="RefSeq" id="WP_111816377.1">
    <property type="nucleotide sequence ID" value="NZ_CBCRZQ010000008.1"/>
</dbReference>
<gene>
    <name evidence="1" type="ORF">ESV24_09475</name>
</gene>
<dbReference type="AlphaFoldDB" id="A0A5C6YN21"/>
<accession>A0A5C6YN21</accession>
<evidence type="ECO:0000313" key="1">
    <source>
        <dbReference type="EMBL" id="TXD68972.1"/>
    </source>
</evidence>
<dbReference type="Proteomes" id="UP000321945">
    <property type="component" value="Unassembled WGS sequence"/>
</dbReference>